<geneLocation type="plasmid" evidence="2 3">
    <name>pMETAL01</name>
</geneLocation>
<sequence length="255" mass="27991">MHRLSALFCLLLSLQLRAGNVDPILDGMTPGSITFIGESHKRIESAMLVKDLVTAAIERGQCPILALEIADSEQPAIDRVLNNGASVSDIDIPASIDHLPMRKLIGHLATLKTRSPCFSVVAIDAGLDNPHERDEWMAKRLTSLASDRPILVLIGALHTLKKVDWLVKSGKPSVAERLATRGFRVRSFPQRWIPDQCRAGESRHQRLVDAEKPEALDILNGSLMSLINAKPHKSARGVINGLILWKCGDQPKSET</sequence>
<protein>
    <recommendedName>
        <fullName evidence="4">Haem-binding uptake Tiki superfamily ChaN domain-containing protein</fullName>
    </recommendedName>
</protein>
<evidence type="ECO:0000313" key="2">
    <source>
        <dbReference type="EMBL" id="EIC27838.1"/>
    </source>
</evidence>
<evidence type="ECO:0008006" key="4">
    <source>
        <dbReference type="Google" id="ProtNLM"/>
    </source>
</evidence>
<feature type="chain" id="PRO_5003612423" description="Haem-binding uptake Tiki superfamily ChaN domain-containing protein" evidence="1">
    <location>
        <begin position="19"/>
        <end position="255"/>
    </location>
</feature>
<dbReference type="AlphaFoldDB" id="H8GRJ6"/>
<proteinExistence type="predicted"/>
<keyword evidence="1" id="KW-0732">Signal</keyword>
<gene>
    <name evidence="2" type="ORF">Metal_4007</name>
</gene>
<dbReference type="RefSeq" id="WP_005375196.1">
    <property type="nucleotide sequence ID" value="NZ_CM001476.1"/>
</dbReference>
<keyword evidence="3" id="KW-1185">Reference proteome</keyword>
<dbReference type="EMBL" id="CM001476">
    <property type="protein sequence ID" value="EIC27838.1"/>
    <property type="molecule type" value="Genomic_DNA"/>
</dbReference>
<dbReference type="eggNOG" id="ENOG5033JT2">
    <property type="taxonomic scope" value="Bacteria"/>
</dbReference>
<dbReference type="HOGENOM" id="CLU_1089075_0_0_6"/>
<reference evidence="2 3" key="1">
    <citation type="journal article" date="2013" name="Genome Announc.">
        <title>Genome Sequence of the Obligate Gammaproteobacterial Methanotroph Methylomicrobium album Strain BG8.</title>
        <authorList>
            <person name="Kits K.D."/>
            <person name="Kalyuzhnaya M.G."/>
            <person name="Klotz M.G."/>
            <person name="Jetten M.S."/>
            <person name="Op den Camp H.J."/>
            <person name="Vuilleumier S."/>
            <person name="Bringel F."/>
            <person name="Dispirito A.A."/>
            <person name="Murrell J.C."/>
            <person name="Bruce D."/>
            <person name="Cheng J.F."/>
            <person name="Copeland A."/>
            <person name="Goodwin L."/>
            <person name="Hauser L."/>
            <person name="Lajus A."/>
            <person name="Land M.L."/>
            <person name="Lapidus A."/>
            <person name="Lucas S."/>
            <person name="Medigue C."/>
            <person name="Pitluck S."/>
            <person name="Woyke T."/>
            <person name="Zeytun A."/>
            <person name="Stein L.Y."/>
        </authorList>
    </citation>
    <scope>NUCLEOTIDE SEQUENCE [LARGE SCALE GENOMIC DNA]</scope>
    <source>
        <strain evidence="2 3">BG8</strain>
        <plasmid evidence="2">pMETAL01</plasmid>
    </source>
</reference>
<accession>H8GRJ6</accession>
<evidence type="ECO:0000313" key="3">
    <source>
        <dbReference type="Proteomes" id="UP000005090"/>
    </source>
</evidence>
<name>H8GRJ6_METAL</name>
<organism evidence="2 3">
    <name type="scientific">Methylomicrobium album BG8</name>
    <dbReference type="NCBI Taxonomy" id="686340"/>
    <lineage>
        <taxon>Bacteria</taxon>
        <taxon>Pseudomonadati</taxon>
        <taxon>Pseudomonadota</taxon>
        <taxon>Gammaproteobacteria</taxon>
        <taxon>Methylococcales</taxon>
        <taxon>Methylococcaceae</taxon>
        <taxon>Methylomicrobium</taxon>
    </lineage>
</organism>
<evidence type="ECO:0000256" key="1">
    <source>
        <dbReference type="SAM" id="SignalP"/>
    </source>
</evidence>
<keyword evidence="2" id="KW-0614">Plasmid</keyword>
<dbReference type="Proteomes" id="UP000005090">
    <property type="component" value="Plasmid pMETAL01"/>
</dbReference>
<feature type="signal peptide" evidence="1">
    <location>
        <begin position="1"/>
        <end position="18"/>
    </location>
</feature>